<name>A0A2H6KDS7_9APIC</name>
<dbReference type="GeneID" id="39874922"/>
<keyword evidence="2" id="KW-1185">Reference proteome</keyword>
<dbReference type="VEuPathDB" id="PiroplasmaDB:BOVATA_026450"/>
<dbReference type="OrthoDB" id="10254665at2759"/>
<accession>A0A2H6KDS7</accession>
<comment type="caution">
    <text evidence="1">The sequence shown here is derived from an EMBL/GenBank/DDBJ whole genome shotgun (WGS) entry which is preliminary data.</text>
</comment>
<reference evidence="1 2" key="1">
    <citation type="journal article" date="2017" name="BMC Genomics">
        <title>Whole-genome assembly of Babesia ovata and comparative genomics between closely related pathogens.</title>
        <authorList>
            <person name="Yamagishi J."/>
            <person name="Asada M."/>
            <person name="Hakimi H."/>
            <person name="Tanaka T.Q."/>
            <person name="Sugimoto C."/>
            <person name="Kawazu S."/>
        </authorList>
    </citation>
    <scope>NUCLEOTIDE SEQUENCE [LARGE SCALE GENOMIC DNA]</scope>
    <source>
        <strain evidence="1 2">Miyake</strain>
    </source>
</reference>
<dbReference type="RefSeq" id="XP_028867395.1">
    <property type="nucleotide sequence ID" value="XM_029011562.1"/>
</dbReference>
<protein>
    <submittedName>
        <fullName evidence="1">Uncharacterized protein</fullName>
    </submittedName>
</protein>
<organism evidence="1 2">
    <name type="scientific">Babesia ovata</name>
    <dbReference type="NCBI Taxonomy" id="189622"/>
    <lineage>
        <taxon>Eukaryota</taxon>
        <taxon>Sar</taxon>
        <taxon>Alveolata</taxon>
        <taxon>Apicomplexa</taxon>
        <taxon>Aconoidasida</taxon>
        <taxon>Piroplasmida</taxon>
        <taxon>Babesiidae</taxon>
        <taxon>Babesia</taxon>
    </lineage>
</organism>
<proteinExistence type="predicted"/>
<evidence type="ECO:0000313" key="1">
    <source>
        <dbReference type="EMBL" id="GBE61152.1"/>
    </source>
</evidence>
<dbReference type="EMBL" id="BDSA01000002">
    <property type="protein sequence ID" value="GBE61152.1"/>
    <property type="molecule type" value="Genomic_DNA"/>
</dbReference>
<gene>
    <name evidence="1" type="ORF">BOVATA_026450</name>
</gene>
<evidence type="ECO:0000313" key="2">
    <source>
        <dbReference type="Proteomes" id="UP000236319"/>
    </source>
</evidence>
<dbReference type="Proteomes" id="UP000236319">
    <property type="component" value="Unassembled WGS sequence"/>
</dbReference>
<dbReference type="AlphaFoldDB" id="A0A2H6KDS7"/>
<sequence length="199" mass="22201">MVYTSLTEAPRNLRESIDWLMALRGADAEANLKALGAAVHHLLADKPVGFTDVPALENVKLITKEFLEQEELRDNPFVEDLLGIYTAPMNKSPEGLDSDSVAVEESDHENFIKVWGLTAKMVADNLGLRSLRELGDLSVADESLSEEKEDIVYALEALGYNDSEFRAGMSRLDLIRVLKPVDSRMLGMIYDFAGFRAFY</sequence>